<evidence type="ECO:0008006" key="4">
    <source>
        <dbReference type="Google" id="ProtNLM"/>
    </source>
</evidence>
<evidence type="ECO:0000313" key="3">
    <source>
        <dbReference type="Proteomes" id="UP000487268"/>
    </source>
</evidence>
<sequence>MPEQVTTEPVAEARYCDLVWLAYLVLPGNGKRVYRLAIARRIADGVTARRSGGPGRRRTRVLRKAMQPSRRLQIGLGPWLRALPARLPDQELTAALAQLDPQVRAAYVLLRIIGESRYQVRDQLAEAGVRRPWPVIEAAEALPVIDTGRLEPFEPGRMRPVRRRSPIPVAAAGVLTAGLVGALIVTETDGSFLGGRTAAAGPRLDMAAPGAWRSGGRGLDDWPARGDLVTDRAFTRRALQAWASAAGTRRPGRADRAQLLFAGHVDGTPVAVLRNGDRIARYSGASGALEAADAGDDAAAPVALGGDHYLLAPWDTAAALPGGRGLRVSDGMTEPVPLRSRCGRGPLMDVKSPGGTRTVGALGGPRPAVLGYRPPGRRAAAAEVRPARLSSAGRRLWGRLACALPQAARPATEAVAAEFWTGTLPHGGRAARWICTRTTFPGGGATGESALLTGRDAYSTGGCDERRPVAGTWWRSPAGRWYYIAAAGRGLAPDAEGVRSPEVTKRLLVAEAPDPKVRPENQVRLTAHSG</sequence>
<keyword evidence="3" id="KW-1185">Reference proteome</keyword>
<dbReference type="RefSeq" id="WP_153541573.1">
    <property type="nucleotide sequence ID" value="NZ_WEGH01000006.1"/>
</dbReference>
<gene>
    <name evidence="2" type="ORF">ACRB68_76950</name>
</gene>
<evidence type="ECO:0000256" key="1">
    <source>
        <dbReference type="SAM" id="MobiDB-lite"/>
    </source>
</evidence>
<dbReference type="OrthoDB" id="3932808at2"/>
<evidence type="ECO:0000313" key="2">
    <source>
        <dbReference type="EMBL" id="MQY09569.1"/>
    </source>
</evidence>
<dbReference type="Proteomes" id="UP000487268">
    <property type="component" value="Unassembled WGS sequence"/>
</dbReference>
<reference evidence="2 3" key="1">
    <citation type="submission" date="2019-10" db="EMBL/GenBank/DDBJ databases">
        <title>Actinomadura rubteroloni sp. nov. and Actinomadura macrotermitis sp. nov., isolated from the gut of fungus growing-termite Macrotermes natalensis.</title>
        <authorList>
            <person name="Benndorf R."/>
            <person name="Martin K."/>
            <person name="Kuefner M."/>
            <person name="De Beer W."/>
            <person name="Kaster A.-K."/>
            <person name="Vollmers J."/>
            <person name="Poulsen M."/>
            <person name="Beemelmanns C."/>
        </authorList>
    </citation>
    <scope>NUCLEOTIDE SEQUENCE [LARGE SCALE GENOMIC DNA]</scope>
    <source>
        <strain evidence="2 3">RB68</strain>
    </source>
</reference>
<protein>
    <recommendedName>
        <fullName evidence="4">DNA-directed RNA polymerase specialized sigma subunit, sigma24 family</fullName>
    </recommendedName>
</protein>
<organism evidence="2 3">
    <name type="scientific">Actinomadura macrotermitis</name>
    <dbReference type="NCBI Taxonomy" id="2585200"/>
    <lineage>
        <taxon>Bacteria</taxon>
        <taxon>Bacillati</taxon>
        <taxon>Actinomycetota</taxon>
        <taxon>Actinomycetes</taxon>
        <taxon>Streptosporangiales</taxon>
        <taxon>Thermomonosporaceae</taxon>
        <taxon>Actinomadura</taxon>
    </lineage>
</organism>
<proteinExistence type="predicted"/>
<dbReference type="EMBL" id="WEGH01000006">
    <property type="protein sequence ID" value="MQY09569.1"/>
    <property type="molecule type" value="Genomic_DNA"/>
</dbReference>
<comment type="caution">
    <text evidence="2">The sequence shown here is derived from an EMBL/GenBank/DDBJ whole genome shotgun (WGS) entry which is preliminary data.</text>
</comment>
<feature type="region of interest" description="Disordered" evidence="1">
    <location>
        <begin position="347"/>
        <end position="373"/>
    </location>
</feature>
<accession>A0A7K0C7X7</accession>
<name>A0A7K0C7X7_9ACTN</name>
<dbReference type="AlphaFoldDB" id="A0A7K0C7X7"/>